<accession>A0A9P5MVH5</accession>
<dbReference type="OrthoDB" id="128308at2759"/>
<organism evidence="9 10">
    <name type="scientific">Russula ochroleuca</name>
    <dbReference type="NCBI Taxonomy" id="152965"/>
    <lineage>
        <taxon>Eukaryota</taxon>
        <taxon>Fungi</taxon>
        <taxon>Dikarya</taxon>
        <taxon>Basidiomycota</taxon>
        <taxon>Agaricomycotina</taxon>
        <taxon>Agaricomycetes</taxon>
        <taxon>Russulales</taxon>
        <taxon>Russulaceae</taxon>
        <taxon>Russula</taxon>
    </lineage>
</organism>
<comment type="similarity">
    <text evidence="4">Belongs to the RTC4 family.</text>
</comment>
<gene>
    <name evidence="9" type="ORF">DFH94DRAFT_608151</name>
</gene>
<name>A0A9P5MVH5_9AGAM</name>
<evidence type="ECO:0000256" key="5">
    <source>
        <dbReference type="ARBA" id="ARBA00015162"/>
    </source>
</evidence>
<feature type="domain" description="Restriction of telomere capping protein 4 C-terminal" evidence="8">
    <location>
        <begin position="104"/>
        <end position="227"/>
    </location>
</feature>
<evidence type="ECO:0000259" key="8">
    <source>
        <dbReference type="SMART" id="SM01312"/>
    </source>
</evidence>
<evidence type="ECO:0000313" key="10">
    <source>
        <dbReference type="Proteomes" id="UP000759537"/>
    </source>
</evidence>
<protein>
    <recommendedName>
        <fullName evidence="5">Restriction of telomere capping protein 4</fullName>
    </recommendedName>
</protein>
<dbReference type="GO" id="GO:0005737">
    <property type="term" value="C:cytoplasm"/>
    <property type="evidence" value="ECO:0007669"/>
    <property type="project" value="UniProtKB-SubCell"/>
</dbReference>
<dbReference type="InterPro" id="IPR028094">
    <property type="entry name" value="RTC4_C"/>
</dbReference>
<comment type="function">
    <text evidence="1">May be involved in a process influencing telomere capping.</text>
</comment>
<sequence>SVFFGESVDPSSLCPFCDEKLPLNPSPFYRSLLEAARRKARPDPRPTNPRGLKAMMGIYVGSCKRHRFEAHQIPEAMAKGWPTDINFGKVRERVERLAGGLAKLVRDEGNEREESIYWTTVVMEVRKLGSRAASGVMGQFESFEKTQPGYYGELGSMIIHQTLYNMFPPSSFEPQSITPLTPQEFIQRILVPEAALALIMEDTGQDRARAVQTMRESAGYGVAMFPDTNEG</sequence>
<evidence type="ECO:0000256" key="7">
    <source>
        <dbReference type="ARBA" id="ARBA00023242"/>
    </source>
</evidence>
<keyword evidence="6" id="KW-0963">Cytoplasm</keyword>
<dbReference type="PANTHER" id="PTHR41391:SF1">
    <property type="entry name" value="RESTRICTION OF TELOMERE CAPPING PROTEIN 4"/>
    <property type="match status" value="1"/>
</dbReference>
<feature type="non-terminal residue" evidence="9">
    <location>
        <position position="231"/>
    </location>
</feature>
<reference evidence="9" key="2">
    <citation type="journal article" date="2020" name="Nat. Commun.">
        <title>Large-scale genome sequencing of mycorrhizal fungi provides insights into the early evolution of symbiotic traits.</title>
        <authorList>
            <person name="Miyauchi S."/>
            <person name="Kiss E."/>
            <person name="Kuo A."/>
            <person name="Drula E."/>
            <person name="Kohler A."/>
            <person name="Sanchez-Garcia M."/>
            <person name="Morin E."/>
            <person name="Andreopoulos B."/>
            <person name="Barry K.W."/>
            <person name="Bonito G."/>
            <person name="Buee M."/>
            <person name="Carver A."/>
            <person name="Chen C."/>
            <person name="Cichocki N."/>
            <person name="Clum A."/>
            <person name="Culley D."/>
            <person name="Crous P.W."/>
            <person name="Fauchery L."/>
            <person name="Girlanda M."/>
            <person name="Hayes R.D."/>
            <person name="Keri Z."/>
            <person name="LaButti K."/>
            <person name="Lipzen A."/>
            <person name="Lombard V."/>
            <person name="Magnuson J."/>
            <person name="Maillard F."/>
            <person name="Murat C."/>
            <person name="Nolan M."/>
            <person name="Ohm R.A."/>
            <person name="Pangilinan J."/>
            <person name="Pereira M.F."/>
            <person name="Perotto S."/>
            <person name="Peter M."/>
            <person name="Pfister S."/>
            <person name="Riley R."/>
            <person name="Sitrit Y."/>
            <person name="Stielow J.B."/>
            <person name="Szollosi G."/>
            <person name="Zifcakova L."/>
            <person name="Stursova M."/>
            <person name="Spatafora J.W."/>
            <person name="Tedersoo L."/>
            <person name="Vaario L.M."/>
            <person name="Yamada A."/>
            <person name="Yan M."/>
            <person name="Wang P."/>
            <person name="Xu J."/>
            <person name="Bruns T."/>
            <person name="Baldrian P."/>
            <person name="Vilgalys R."/>
            <person name="Dunand C."/>
            <person name="Henrissat B."/>
            <person name="Grigoriev I.V."/>
            <person name="Hibbett D."/>
            <person name="Nagy L.G."/>
            <person name="Martin F.M."/>
        </authorList>
    </citation>
    <scope>NUCLEOTIDE SEQUENCE</scope>
    <source>
        <strain evidence="9">Prilba</strain>
    </source>
</reference>
<comment type="subcellular location">
    <subcellularLocation>
        <location evidence="3">Cytoplasm</location>
    </subcellularLocation>
    <subcellularLocation>
        <location evidence="2">Nucleus</location>
    </subcellularLocation>
</comment>
<evidence type="ECO:0000256" key="2">
    <source>
        <dbReference type="ARBA" id="ARBA00004123"/>
    </source>
</evidence>
<proteinExistence type="inferred from homology"/>
<reference evidence="9" key="1">
    <citation type="submission" date="2019-10" db="EMBL/GenBank/DDBJ databases">
        <authorList>
            <consortium name="DOE Joint Genome Institute"/>
            <person name="Kuo A."/>
            <person name="Miyauchi S."/>
            <person name="Kiss E."/>
            <person name="Drula E."/>
            <person name="Kohler A."/>
            <person name="Sanchez-Garcia M."/>
            <person name="Andreopoulos B."/>
            <person name="Barry K.W."/>
            <person name="Bonito G."/>
            <person name="Buee M."/>
            <person name="Carver A."/>
            <person name="Chen C."/>
            <person name="Cichocki N."/>
            <person name="Clum A."/>
            <person name="Culley D."/>
            <person name="Crous P.W."/>
            <person name="Fauchery L."/>
            <person name="Girlanda M."/>
            <person name="Hayes R."/>
            <person name="Keri Z."/>
            <person name="LaButti K."/>
            <person name="Lipzen A."/>
            <person name="Lombard V."/>
            <person name="Magnuson J."/>
            <person name="Maillard F."/>
            <person name="Morin E."/>
            <person name="Murat C."/>
            <person name="Nolan M."/>
            <person name="Ohm R."/>
            <person name="Pangilinan J."/>
            <person name="Pereira M."/>
            <person name="Perotto S."/>
            <person name="Peter M."/>
            <person name="Riley R."/>
            <person name="Sitrit Y."/>
            <person name="Stielow B."/>
            <person name="Szollosi G."/>
            <person name="Zifcakova L."/>
            <person name="Stursova M."/>
            <person name="Spatafora J.W."/>
            <person name="Tedersoo L."/>
            <person name="Vaario L.-M."/>
            <person name="Yamada A."/>
            <person name="Yan M."/>
            <person name="Wang P."/>
            <person name="Xu J."/>
            <person name="Bruns T."/>
            <person name="Baldrian P."/>
            <person name="Vilgalys R."/>
            <person name="Henrissat B."/>
            <person name="Grigoriev I.V."/>
            <person name="Hibbett D."/>
            <person name="Nagy L.G."/>
            <person name="Martin F.M."/>
        </authorList>
    </citation>
    <scope>NUCLEOTIDE SEQUENCE</scope>
    <source>
        <strain evidence="9">Prilba</strain>
    </source>
</reference>
<evidence type="ECO:0000256" key="1">
    <source>
        <dbReference type="ARBA" id="ARBA00002738"/>
    </source>
</evidence>
<dbReference type="Proteomes" id="UP000759537">
    <property type="component" value="Unassembled WGS sequence"/>
</dbReference>
<keyword evidence="10" id="KW-1185">Reference proteome</keyword>
<evidence type="ECO:0000313" key="9">
    <source>
        <dbReference type="EMBL" id="KAF8479675.1"/>
    </source>
</evidence>
<evidence type="ECO:0000256" key="3">
    <source>
        <dbReference type="ARBA" id="ARBA00004496"/>
    </source>
</evidence>
<dbReference type="SMART" id="SM01312">
    <property type="entry name" value="RTC4"/>
    <property type="match status" value="1"/>
</dbReference>
<dbReference type="AlphaFoldDB" id="A0A9P5MVH5"/>
<dbReference type="EMBL" id="WHVB01000009">
    <property type="protein sequence ID" value="KAF8479675.1"/>
    <property type="molecule type" value="Genomic_DNA"/>
</dbReference>
<dbReference type="PANTHER" id="PTHR41391">
    <property type="entry name" value="RESTRICTION OF TELOMERE CAPPING PROTEIN 4"/>
    <property type="match status" value="1"/>
</dbReference>
<feature type="non-terminal residue" evidence="9">
    <location>
        <position position="1"/>
    </location>
</feature>
<keyword evidence="7" id="KW-0539">Nucleus</keyword>
<dbReference type="InterPro" id="IPR039024">
    <property type="entry name" value="RTC4"/>
</dbReference>
<evidence type="ECO:0000256" key="6">
    <source>
        <dbReference type="ARBA" id="ARBA00022490"/>
    </source>
</evidence>
<comment type="caution">
    <text evidence="9">The sequence shown here is derived from an EMBL/GenBank/DDBJ whole genome shotgun (WGS) entry which is preliminary data.</text>
</comment>
<dbReference type="GO" id="GO:0005634">
    <property type="term" value="C:nucleus"/>
    <property type="evidence" value="ECO:0007669"/>
    <property type="project" value="UniProtKB-SubCell"/>
</dbReference>
<evidence type="ECO:0000256" key="4">
    <source>
        <dbReference type="ARBA" id="ARBA00009461"/>
    </source>
</evidence>
<dbReference type="Pfam" id="PF14474">
    <property type="entry name" value="RTC4"/>
    <property type="match status" value="1"/>
</dbReference>